<evidence type="ECO:0000313" key="1">
    <source>
        <dbReference type="EMBL" id="CAH2402824.1"/>
    </source>
</evidence>
<reference evidence="1" key="1">
    <citation type="submission" date="2022-03" db="EMBL/GenBank/DDBJ databases">
        <authorList>
            <person name="Brunel B."/>
        </authorList>
    </citation>
    <scope>NUCLEOTIDE SEQUENCE</scope>
    <source>
        <strain evidence="1">STM4922sample</strain>
    </source>
</reference>
<sequence>MLHSTTQPWESDTVEEPIWETTKIHAARVRQTAERGRALVDDLRYTLALSQRLVQASRALLKRSKDQDVSAEP</sequence>
<gene>
    <name evidence="1" type="ORF">MES4922_300074</name>
</gene>
<accession>A0ABN8K314</accession>
<dbReference type="Proteomes" id="UP001152604">
    <property type="component" value="Unassembled WGS sequence"/>
</dbReference>
<proteinExistence type="predicted"/>
<protein>
    <submittedName>
        <fullName evidence="1">Uncharacterized protein</fullName>
    </submittedName>
</protein>
<dbReference type="EMBL" id="CAKXZS010000024">
    <property type="protein sequence ID" value="CAH2402824.1"/>
    <property type="molecule type" value="Genomic_DNA"/>
</dbReference>
<organism evidence="1 2">
    <name type="scientific">Mesorhizobium ventifaucium</name>
    <dbReference type="NCBI Taxonomy" id="666020"/>
    <lineage>
        <taxon>Bacteria</taxon>
        <taxon>Pseudomonadati</taxon>
        <taxon>Pseudomonadota</taxon>
        <taxon>Alphaproteobacteria</taxon>
        <taxon>Hyphomicrobiales</taxon>
        <taxon>Phyllobacteriaceae</taxon>
        <taxon>Mesorhizobium</taxon>
    </lineage>
</organism>
<keyword evidence="2" id="KW-1185">Reference proteome</keyword>
<evidence type="ECO:0000313" key="2">
    <source>
        <dbReference type="Proteomes" id="UP001152604"/>
    </source>
</evidence>
<comment type="caution">
    <text evidence="1">The sequence shown here is derived from an EMBL/GenBank/DDBJ whole genome shotgun (WGS) entry which is preliminary data.</text>
</comment>
<name>A0ABN8K314_9HYPH</name>